<dbReference type="InterPro" id="IPR001648">
    <property type="entry name" value="Ribosomal_bS18"/>
</dbReference>
<dbReference type="InterPro" id="IPR036870">
    <property type="entry name" value="Ribosomal_bS18_sf"/>
</dbReference>
<evidence type="ECO:0000256" key="2">
    <source>
        <dbReference type="ARBA" id="ARBA00022980"/>
    </source>
</evidence>
<evidence type="ECO:0000256" key="5">
    <source>
        <dbReference type="HAMAP-Rule" id="MF_00270"/>
    </source>
</evidence>
<protein>
    <recommendedName>
        <fullName evidence="4 5">Small ribosomal subunit protein bS18</fullName>
    </recommendedName>
</protein>
<accession>Q09B50</accession>
<dbReference type="GO" id="GO:0070181">
    <property type="term" value="F:small ribosomal subunit rRNA binding"/>
    <property type="evidence" value="ECO:0007669"/>
    <property type="project" value="TreeGrafter"/>
</dbReference>
<dbReference type="Proteomes" id="UP000032702">
    <property type="component" value="Unassembled WGS sequence"/>
</dbReference>
<keyword evidence="5" id="KW-0699">rRNA-binding</keyword>
<dbReference type="OrthoDB" id="9812008at2"/>
<comment type="caution">
    <text evidence="8">The sequence shown here is derived from an EMBL/GenBank/DDBJ whole genome shotgun (WGS) entry which is preliminary data.</text>
</comment>
<dbReference type="PANTHER" id="PTHR13479">
    <property type="entry name" value="30S RIBOSOMAL PROTEIN S18"/>
    <property type="match status" value="1"/>
</dbReference>
<evidence type="ECO:0000256" key="7">
    <source>
        <dbReference type="SAM" id="MobiDB-lite"/>
    </source>
</evidence>
<evidence type="ECO:0000256" key="1">
    <source>
        <dbReference type="ARBA" id="ARBA00005589"/>
    </source>
</evidence>
<keyword evidence="3 5" id="KW-0687">Ribonucleoprotein</keyword>
<dbReference type="HAMAP" id="MF_00270">
    <property type="entry name" value="Ribosomal_bS18"/>
    <property type="match status" value="1"/>
</dbReference>
<sequence length="109" mass="12371">MAPETKDSQPRRAPRPPLRADDGRPPVRGSEDDRRPFRSGVGRRKPNPLGNVRTLDFKDVQLLKYFVTERGRLIPRRLTGVTAQQQRQIAKAVKRARLLGLLPFLQHGG</sequence>
<dbReference type="GO" id="GO:0006412">
    <property type="term" value="P:translation"/>
    <property type="evidence" value="ECO:0007669"/>
    <property type="project" value="UniProtKB-UniRule"/>
</dbReference>
<comment type="function">
    <text evidence="5">Binds as a heterodimer with protein bS6 to the central domain of the 16S rRNA, where it helps stabilize the platform of the 30S subunit.</text>
</comment>
<evidence type="ECO:0000256" key="3">
    <source>
        <dbReference type="ARBA" id="ARBA00023274"/>
    </source>
</evidence>
<dbReference type="PANTHER" id="PTHR13479:SF40">
    <property type="entry name" value="SMALL RIBOSOMAL SUBUNIT PROTEIN BS18M"/>
    <property type="match status" value="1"/>
</dbReference>
<feature type="compositionally biased region" description="Basic and acidic residues" evidence="7">
    <location>
        <begin position="18"/>
        <end position="36"/>
    </location>
</feature>
<dbReference type="GO" id="GO:0005840">
    <property type="term" value="C:ribosome"/>
    <property type="evidence" value="ECO:0007669"/>
    <property type="project" value="UniProtKB-KW"/>
</dbReference>
<evidence type="ECO:0000256" key="4">
    <source>
        <dbReference type="ARBA" id="ARBA00035141"/>
    </source>
</evidence>
<dbReference type="NCBIfam" id="TIGR00165">
    <property type="entry name" value="S18"/>
    <property type="match status" value="1"/>
</dbReference>
<name>Q09B50_STIAD</name>
<feature type="region of interest" description="Disordered" evidence="7">
    <location>
        <begin position="1"/>
        <end position="51"/>
    </location>
</feature>
<evidence type="ECO:0000313" key="8">
    <source>
        <dbReference type="EMBL" id="EAU68939.1"/>
    </source>
</evidence>
<evidence type="ECO:0000313" key="9">
    <source>
        <dbReference type="Proteomes" id="UP000032702"/>
    </source>
</evidence>
<feature type="compositionally biased region" description="Basic and acidic residues" evidence="7">
    <location>
        <begin position="1"/>
        <end position="10"/>
    </location>
</feature>
<dbReference type="GO" id="GO:0003735">
    <property type="term" value="F:structural constituent of ribosome"/>
    <property type="evidence" value="ECO:0007669"/>
    <property type="project" value="InterPro"/>
</dbReference>
<dbReference type="InterPro" id="IPR018275">
    <property type="entry name" value="Ribosomal_bS18_CS"/>
</dbReference>
<dbReference type="EMBL" id="AAMD01000010">
    <property type="protein sequence ID" value="EAU68939.1"/>
    <property type="molecule type" value="Genomic_DNA"/>
</dbReference>
<dbReference type="PRINTS" id="PR00974">
    <property type="entry name" value="RIBOSOMALS18"/>
</dbReference>
<evidence type="ECO:0000256" key="6">
    <source>
        <dbReference type="RuleBase" id="RU003910"/>
    </source>
</evidence>
<dbReference type="Gene3D" id="4.10.640.10">
    <property type="entry name" value="Ribosomal protein S18"/>
    <property type="match status" value="1"/>
</dbReference>
<comment type="subunit">
    <text evidence="5">Part of the 30S ribosomal subunit. Forms a tight heterodimer with protein bS6.</text>
</comment>
<keyword evidence="2 5" id="KW-0689">Ribosomal protein</keyword>
<dbReference type="SUPFAM" id="SSF46911">
    <property type="entry name" value="Ribosomal protein S18"/>
    <property type="match status" value="1"/>
</dbReference>
<proteinExistence type="inferred from homology"/>
<dbReference type="Pfam" id="PF01084">
    <property type="entry name" value="Ribosomal_S18"/>
    <property type="match status" value="1"/>
</dbReference>
<organism evidence="8 9">
    <name type="scientific">Stigmatella aurantiaca (strain DW4/3-1)</name>
    <dbReference type="NCBI Taxonomy" id="378806"/>
    <lineage>
        <taxon>Bacteria</taxon>
        <taxon>Pseudomonadati</taxon>
        <taxon>Myxococcota</taxon>
        <taxon>Myxococcia</taxon>
        <taxon>Myxococcales</taxon>
        <taxon>Cystobacterineae</taxon>
        <taxon>Archangiaceae</taxon>
        <taxon>Stigmatella</taxon>
    </lineage>
</organism>
<dbReference type="AlphaFoldDB" id="Q09B50"/>
<gene>
    <name evidence="5" type="primary">rpsR</name>
    <name evidence="8" type="ORF">STIAU_0328</name>
</gene>
<dbReference type="GO" id="GO:1990904">
    <property type="term" value="C:ribonucleoprotein complex"/>
    <property type="evidence" value="ECO:0007669"/>
    <property type="project" value="UniProtKB-KW"/>
</dbReference>
<keyword evidence="5" id="KW-0694">RNA-binding</keyword>
<reference evidence="8 9" key="1">
    <citation type="submission" date="2006-04" db="EMBL/GenBank/DDBJ databases">
        <authorList>
            <person name="Nierman W.C."/>
        </authorList>
    </citation>
    <scope>NUCLEOTIDE SEQUENCE [LARGE SCALE GENOMIC DNA]</scope>
    <source>
        <strain evidence="8 9">DW4/3-1</strain>
    </source>
</reference>
<dbReference type="PROSITE" id="PS00057">
    <property type="entry name" value="RIBOSOMAL_S18"/>
    <property type="match status" value="1"/>
</dbReference>
<comment type="similarity">
    <text evidence="1 5 6">Belongs to the bacterial ribosomal protein bS18 family.</text>
</comment>